<dbReference type="RefSeq" id="WP_094821013.1">
    <property type="nucleotide sequence ID" value="NZ_NEVO01000007.1"/>
</dbReference>
<dbReference type="InterPro" id="IPR042100">
    <property type="entry name" value="Bug_dom1"/>
</dbReference>
<dbReference type="Pfam" id="PF03401">
    <property type="entry name" value="TctC"/>
    <property type="match status" value="1"/>
</dbReference>
<comment type="similarity">
    <text evidence="1">Belongs to the UPF0065 (bug) family.</text>
</comment>
<dbReference type="AlphaFoldDB" id="A0A261U2U5"/>
<dbReference type="PANTHER" id="PTHR42928">
    <property type="entry name" value="TRICARBOXYLATE-BINDING PROTEIN"/>
    <property type="match status" value="1"/>
</dbReference>
<evidence type="ECO:0000313" key="4">
    <source>
        <dbReference type="Proteomes" id="UP000216885"/>
    </source>
</evidence>
<proteinExistence type="inferred from homology"/>
<keyword evidence="4" id="KW-1185">Reference proteome</keyword>
<dbReference type="InterPro" id="IPR006311">
    <property type="entry name" value="TAT_signal"/>
</dbReference>
<dbReference type="EMBL" id="NEVQ01000013">
    <property type="protein sequence ID" value="OZI55945.1"/>
    <property type="molecule type" value="Genomic_DNA"/>
</dbReference>
<evidence type="ECO:0000256" key="2">
    <source>
        <dbReference type="SAM" id="SignalP"/>
    </source>
</evidence>
<keyword evidence="2" id="KW-0732">Signal</keyword>
<dbReference type="Gene3D" id="3.40.190.10">
    <property type="entry name" value="Periplasmic binding protein-like II"/>
    <property type="match status" value="1"/>
</dbReference>
<feature type="signal peptide" evidence="2">
    <location>
        <begin position="1"/>
        <end position="26"/>
    </location>
</feature>
<dbReference type="PIRSF" id="PIRSF017082">
    <property type="entry name" value="YflP"/>
    <property type="match status" value="1"/>
</dbReference>
<dbReference type="InterPro" id="IPR005064">
    <property type="entry name" value="BUG"/>
</dbReference>
<dbReference type="Gene3D" id="3.40.190.150">
    <property type="entry name" value="Bordetella uptake gene, domain 1"/>
    <property type="match status" value="1"/>
</dbReference>
<evidence type="ECO:0000256" key="1">
    <source>
        <dbReference type="ARBA" id="ARBA00006987"/>
    </source>
</evidence>
<dbReference type="SUPFAM" id="SSF53850">
    <property type="entry name" value="Periplasmic binding protein-like II"/>
    <property type="match status" value="1"/>
</dbReference>
<accession>A0A261U2U5</accession>
<evidence type="ECO:0008006" key="5">
    <source>
        <dbReference type="Google" id="ProtNLM"/>
    </source>
</evidence>
<name>A0A261U2U5_9BORD</name>
<feature type="chain" id="PRO_5012831048" description="Twin-arginine translocation pathway signal" evidence="2">
    <location>
        <begin position="27"/>
        <end position="323"/>
    </location>
</feature>
<dbReference type="PANTHER" id="PTHR42928:SF5">
    <property type="entry name" value="BLR1237 PROTEIN"/>
    <property type="match status" value="1"/>
</dbReference>
<dbReference type="PROSITE" id="PS51318">
    <property type="entry name" value="TAT"/>
    <property type="match status" value="1"/>
</dbReference>
<gene>
    <name evidence="3" type="ORF">CAL20_10820</name>
</gene>
<comment type="caution">
    <text evidence="3">The sequence shown here is derived from an EMBL/GenBank/DDBJ whole genome shotgun (WGS) entry which is preliminary data.</text>
</comment>
<evidence type="ECO:0000313" key="3">
    <source>
        <dbReference type="EMBL" id="OZI55945.1"/>
    </source>
</evidence>
<sequence length="323" mass="34496">MPNGKRRGLIALAASTALAFAFPVSARADSDKPITIVVPYTAGGTNDNFARILAEGISKELGRHVIVENKPGANGIIGASYVARAKPDGQTLLLGGTGPISLNAMLRPSLPYRVDSFDSVALLFDGPLTITVPTSIGVNSIDELIRYAKEQGRPLLYGTLGPGSVTDLFGLLVSKTLGFPMTPVAYKDNNSALIDLMDARGDMNYATPIPMIQNSKKLKILTLTSEQRDPTLPAITTVGELGYPQLKSTYWTALHAPKGTPREIIDKIAAAAIKTVQTDAFHEVLKLNGQTDRAAGPEALDAQLEADRQHWGAVIRENNIVID</sequence>
<reference evidence="3 4" key="1">
    <citation type="submission" date="2017-05" db="EMBL/GenBank/DDBJ databases">
        <title>Complete and WGS of Bordetella genogroups.</title>
        <authorList>
            <person name="Spilker T."/>
            <person name="LiPuma J."/>
        </authorList>
    </citation>
    <scope>NUCLEOTIDE SEQUENCE [LARGE SCALE GENOMIC DNA]</scope>
    <source>
        <strain evidence="3 4">AU9919</strain>
    </source>
</reference>
<dbReference type="CDD" id="cd07012">
    <property type="entry name" value="PBP2_Bug_TTT"/>
    <property type="match status" value="1"/>
</dbReference>
<organism evidence="3 4">
    <name type="scientific">Bordetella genomosp. 4</name>
    <dbReference type="NCBI Taxonomy" id="463044"/>
    <lineage>
        <taxon>Bacteria</taxon>
        <taxon>Pseudomonadati</taxon>
        <taxon>Pseudomonadota</taxon>
        <taxon>Betaproteobacteria</taxon>
        <taxon>Burkholderiales</taxon>
        <taxon>Alcaligenaceae</taxon>
        <taxon>Bordetella</taxon>
    </lineage>
</organism>
<dbReference type="Proteomes" id="UP000216885">
    <property type="component" value="Unassembled WGS sequence"/>
</dbReference>
<protein>
    <recommendedName>
        <fullName evidence="5">Twin-arginine translocation pathway signal</fullName>
    </recommendedName>
</protein>
<dbReference type="OrthoDB" id="8627412at2"/>